<proteinExistence type="predicted"/>
<accession>A0A261B6U9</accession>
<dbReference type="eggNOG" id="KOG1042">
    <property type="taxonomic scope" value="Eukaryota"/>
</dbReference>
<name>A0A261B6U9_CAERE</name>
<evidence type="ECO:0000313" key="2">
    <source>
        <dbReference type="Proteomes" id="UP000216624"/>
    </source>
</evidence>
<organism evidence="1 2">
    <name type="scientific">Caenorhabditis remanei</name>
    <name type="common">Caenorhabditis vulgaris</name>
    <dbReference type="NCBI Taxonomy" id="31234"/>
    <lineage>
        <taxon>Eukaryota</taxon>
        <taxon>Metazoa</taxon>
        <taxon>Ecdysozoa</taxon>
        <taxon>Nematoda</taxon>
        <taxon>Chromadorea</taxon>
        <taxon>Rhabditida</taxon>
        <taxon>Rhabditina</taxon>
        <taxon>Rhabditomorpha</taxon>
        <taxon>Rhabditoidea</taxon>
        <taxon>Rhabditidae</taxon>
        <taxon>Peloderinae</taxon>
        <taxon>Caenorhabditis</taxon>
    </lineage>
</organism>
<dbReference type="Proteomes" id="UP000216624">
    <property type="component" value="Unassembled WGS sequence"/>
</dbReference>
<keyword evidence="2" id="KW-1185">Reference proteome</keyword>
<protein>
    <submittedName>
        <fullName evidence="1">Uncharacterized protein</fullName>
    </submittedName>
</protein>
<comment type="caution">
    <text evidence="1">The sequence shown here is derived from an EMBL/GenBank/DDBJ whole genome shotgun (WGS) entry which is preliminary data.</text>
</comment>
<dbReference type="STRING" id="31234.E3MLL8"/>
<reference evidence="1" key="1">
    <citation type="submission" date="2017-08" db="EMBL/GenBank/DDBJ databases">
        <authorList>
            <person name="de Groot N.N."/>
        </authorList>
    </citation>
    <scope>NUCLEOTIDE SEQUENCE [LARGE SCALE GENOMIC DNA]</scope>
    <source>
        <strain evidence="1">PX439</strain>
    </source>
</reference>
<gene>
    <name evidence="1" type="ORF">FL82_00329</name>
</gene>
<feature type="non-terminal residue" evidence="1">
    <location>
        <position position="1"/>
    </location>
</feature>
<evidence type="ECO:0000313" key="1">
    <source>
        <dbReference type="EMBL" id="OZG05748.1"/>
    </source>
</evidence>
<dbReference type="EMBL" id="NMWX01000001">
    <property type="protein sequence ID" value="OZG05748.1"/>
    <property type="molecule type" value="Genomic_DNA"/>
</dbReference>
<dbReference type="HOGENOM" id="CLU_2624381_0_0_1"/>
<sequence length="78" mass="8786">MLEFLSRRSFTLKELKRLVVVGKTPHVQFGDPMRVSIHEVSPNGYLDGIKSAVKQVANADVHIFIVMMSMTTRLAMVL</sequence>